<dbReference type="AlphaFoldDB" id="A0A1L8D9S9"/>
<accession>A0A1L8D9S9</accession>
<keyword evidence="3 10" id="KW-0812">Transmembrane</keyword>
<name>A0A1L8D9S9_9DIPT</name>
<evidence type="ECO:0000256" key="9">
    <source>
        <dbReference type="SAM" id="MobiDB-lite"/>
    </source>
</evidence>
<dbReference type="GO" id="GO:0098552">
    <property type="term" value="C:side of membrane"/>
    <property type="evidence" value="ECO:0007669"/>
    <property type="project" value="UniProtKB-KW"/>
</dbReference>
<evidence type="ECO:0000256" key="2">
    <source>
        <dbReference type="ARBA" id="ARBA00022622"/>
    </source>
</evidence>
<feature type="transmembrane region" description="Helical" evidence="10">
    <location>
        <begin position="185"/>
        <end position="202"/>
    </location>
</feature>
<feature type="region of interest" description="Disordered" evidence="9">
    <location>
        <begin position="42"/>
        <end position="105"/>
    </location>
</feature>
<feature type="compositionally biased region" description="Pro residues" evidence="9">
    <location>
        <begin position="49"/>
        <end position="94"/>
    </location>
</feature>
<evidence type="ECO:0000256" key="10">
    <source>
        <dbReference type="SAM" id="Phobius"/>
    </source>
</evidence>
<dbReference type="InterPro" id="IPR050975">
    <property type="entry name" value="Sleep_regulator"/>
</dbReference>
<evidence type="ECO:0000256" key="7">
    <source>
        <dbReference type="ARBA" id="ARBA00023180"/>
    </source>
</evidence>
<dbReference type="PANTHER" id="PTHR33562">
    <property type="entry name" value="ATILLA, ISOFORM B-RELATED-RELATED"/>
    <property type="match status" value="1"/>
</dbReference>
<evidence type="ECO:0000256" key="4">
    <source>
        <dbReference type="ARBA" id="ARBA00022729"/>
    </source>
</evidence>
<evidence type="ECO:0000256" key="5">
    <source>
        <dbReference type="ARBA" id="ARBA00022989"/>
    </source>
</evidence>
<dbReference type="EMBL" id="GFDF01010848">
    <property type="protein sequence ID" value="JAV03236.1"/>
    <property type="molecule type" value="Transcribed_RNA"/>
</dbReference>
<evidence type="ECO:0000256" key="3">
    <source>
        <dbReference type="ARBA" id="ARBA00022692"/>
    </source>
</evidence>
<keyword evidence="7" id="KW-0325">Glycoprotein</keyword>
<evidence type="ECO:0000256" key="6">
    <source>
        <dbReference type="ARBA" id="ARBA00023136"/>
    </source>
</evidence>
<keyword evidence="6 10" id="KW-0472">Membrane</keyword>
<feature type="signal peptide" evidence="11">
    <location>
        <begin position="1"/>
        <end position="17"/>
    </location>
</feature>
<comment type="subcellular location">
    <subcellularLocation>
        <location evidence="1">Membrane</location>
        <topology evidence="1">Lipid-anchor</topology>
        <topology evidence="1">GPI-anchor</topology>
    </subcellularLocation>
</comment>
<keyword evidence="4 11" id="KW-0732">Signal</keyword>
<evidence type="ECO:0000256" key="8">
    <source>
        <dbReference type="ARBA" id="ARBA00023288"/>
    </source>
</evidence>
<organism evidence="12">
    <name type="scientific">Nyssomyia neivai</name>
    <dbReference type="NCBI Taxonomy" id="330878"/>
    <lineage>
        <taxon>Eukaryota</taxon>
        <taxon>Metazoa</taxon>
        <taxon>Ecdysozoa</taxon>
        <taxon>Arthropoda</taxon>
        <taxon>Hexapoda</taxon>
        <taxon>Insecta</taxon>
        <taxon>Pterygota</taxon>
        <taxon>Neoptera</taxon>
        <taxon>Endopterygota</taxon>
        <taxon>Diptera</taxon>
        <taxon>Nematocera</taxon>
        <taxon>Psychodoidea</taxon>
        <taxon>Psychodidae</taxon>
        <taxon>Nyssomyia</taxon>
    </lineage>
</organism>
<keyword evidence="8" id="KW-0449">Lipoprotein</keyword>
<reference evidence="12" key="1">
    <citation type="submission" date="2016-12" db="EMBL/GenBank/DDBJ databases">
        <title>An insight into the sialome and mialome of the sand fly, Nyssomyia neivai.</title>
        <authorList>
            <person name="Sebastian V."/>
            <person name="Goulart T.M."/>
            <person name="Oliveira W."/>
            <person name="Calvo E."/>
            <person name="Oliveira L.F."/>
            <person name="Pinto M.C."/>
            <person name="Rosselino A.M."/>
            <person name="Ribeiro J.M."/>
        </authorList>
    </citation>
    <scope>NUCLEOTIDE SEQUENCE</scope>
</reference>
<feature type="chain" id="PRO_5012001652" evidence="11">
    <location>
        <begin position="18"/>
        <end position="203"/>
    </location>
</feature>
<evidence type="ECO:0000313" key="12">
    <source>
        <dbReference type="EMBL" id="JAV03236.1"/>
    </source>
</evidence>
<evidence type="ECO:0000256" key="1">
    <source>
        <dbReference type="ARBA" id="ARBA00004589"/>
    </source>
</evidence>
<protein>
    <submittedName>
        <fullName evidence="12">Uncharacterized protein</fullName>
    </submittedName>
</protein>
<evidence type="ECO:0000256" key="11">
    <source>
        <dbReference type="SAM" id="SignalP"/>
    </source>
</evidence>
<keyword evidence="2" id="KW-0336">GPI-anchor</keyword>
<proteinExistence type="predicted"/>
<sequence>MRVIVIILATLVAQGYSQRSCYICENCNDPFDSNDHERVQCSLDNIFPSPGPPGTPAPTPPQTPPPTTSPPLTPPGETQPPGESPPPQGPPADGPPTTTLFPPTSVGDVALLRRRRDISPYQQEEPEPAQEPFRCFIAHLDVAGNRQTRRGCTSYIGEDTCAALGVTGDNCRICNHDGCNSGTRFALSILTLIVALFIAIRLH</sequence>
<keyword evidence="5 10" id="KW-1133">Transmembrane helix</keyword>